<organism evidence="1">
    <name type="scientific">bioreactor metagenome</name>
    <dbReference type="NCBI Taxonomy" id="1076179"/>
    <lineage>
        <taxon>unclassified sequences</taxon>
        <taxon>metagenomes</taxon>
        <taxon>ecological metagenomes</taxon>
    </lineage>
</organism>
<protein>
    <submittedName>
        <fullName evidence="1">Uncharacterized protein</fullName>
    </submittedName>
</protein>
<dbReference type="EMBL" id="VSSQ01011775">
    <property type="protein sequence ID" value="MPM47684.1"/>
    <property type="molecule type" value="Genomic_DNA"/>
</dbReference>
<evidence type="ECO:0000313" key="1">
    <source>
        <dbReference type="EMBL" id="MPM47684.1"/>
    </source>
</evidence>
<sequence length="141" mass="15333">MDPVLPELGNVEPLFMRESSAVSGTGYEGIIRRTVSDDGYINVDVVTNQLPAEHAPYYFFALAVDMNGNVCYQANLGPLELIEEAGVWSAGGFSLPISNVNDAQVFAITQDNFGAQETDQIHNLDDSSIILLGTYMTNQNL</sequence>
<comment type="caution">
    <text evidence="1">The sequence shown here is derived from an EMBL/GenBank/DDBJ whole genome shotgun (WGS) entry which is preliminary data.</text>
</comment>
<proteinExistence type="predicted"/>
<gene>
    <name evidence="1" type="ORF">SDC9_94397</name>
</gene>
<accession>A0A645ADE8</accession>
<reference evidence="1" key="1">
    <citation type="submission" date="2019-08" db="EMBL/GenBank/DDBJ databases">
        <authorList>
            <person name="Kucharzyk K."/>
            <person name="Murdoch R.W."/>
            <person name="Higgins S."/>
            <person name="Loffler F."/>
        </authorList>
    </citation>
    <scope>NUCLEOTIDE SEQUENCE</scope>
</reference>
<name>A0A645ADE8_9ZZZZ</name>
<dbReference type="AlphaFoldDB" id="A0A645ADE8"/>